<evidence type="ECO:0000256" key="1">
    <source>
        <dbReference type="ARBA" id="ARBA00022527"/>
    </source>
</evidence>
<dbReference type="InterPro" id="IPR000719">
    <property type="entry name" value="Prot_kinase_dom"/>
</dbReference>
<dbReference type="SMART" id="SM00220">
    <property type="entry name" value="S_TKc"/>
    <property type="match status" value="1"/>
</dbReference>
<evidence type="ECO:0000313" key="7">
    <source>
        <dbReference type="EMBL" id="KAI1704473.1"/>
    </source>
</evidence>
<dbReference type="GO" id="GO:0004674">
    <property type="term" value="F:protein serine/threonine kinase activity"/>
    <property type="evidence" value="ECO:0007669"/>
    <property type="project" value="UniProtKB-KW"/>
</dbReference>
<dbReference type="Gene3D" id="3.30.200.20">
    <property type="entry name" value="Phosphorylase Kinase, domain 1"/>
    <property type="match status" value="1"/>
</dbReference>
<protein>
    <submittedName>
        <fullName evidence="7">Protein kinase domain-containing protein</fullName>
    </submittedName>
</protein>
<organism evidence="7 8">
    <name type="scientific">Ditylenchus destructor</name>
    <dbReference type="NCBI Taxonomy" id="166010"/>
    <lineage>
        <taxon>Eukaryota</taxon>
        <taxon>Metazoa</taxon>
        <taxon>Ecdysozoa</taxon>
        <taxon>Nematoda</taxon>
        <taxon>Chromadorea</taxon>
        <taxon>Rhabditida</taxon>
        <taxon>Tylenchina</taxon>
        <taxon>Tylenchomorpha</taxon>
        <taxon>Sphaerularioidea</taxon>
        <taxon>Anguinidae</taxon>
        <taxon>Anguininae</taxon>
        <taxon>Ditylenchus</taxon>
    </lineage>
</organism>
<dbReference type="PROSITE" id="PS50011">
    <property type="entry name" value="PROTEIN_KINASE_DOM"/>
    <property type="match status" value="1"/>
</dbReference>
<dbReference type="InterPro" id="IPR008271">
    <property type="entry name" value="Ser/Thr_kinase_AS"/>
</dbReference>
<evidence type="ECO:0000256" key="4">
    <source>
        <dbReference type="ARBA" id="ARBA00022777"/>
    </source>
</evidence>
<dbReference type="GO" id="GO:0005524">
    <property type="term" value="F:ATP binding"/>
    <property type="evidence" value="ECO:0007669"/>
    <property type="project" value="UniProtKB-KW"/>
</dbReference>
<dbReference type="CDD" id="cd00180">
    <property type="entry name" value="PKc"/>
    <property type="match status" value="1"/>
</dbReference>
<keyword evidence="5" id="KW-0067">ATP-binding</keyword>
<proteinExistence type="predicted"/>
<evidence type="ECO:0000313" key="8">
    <source>
        <dbReference type="Proteomes" id="UP001201812"/>
    </source>
</evidence>
<reference evidence="7" key="1">
    <citation type="submission" date="2022-01" db="EMBL/GenBank/DDBJ databases">
        <title>Genome Sequence Resource for Two Populations of Ditylenchus destructor, the Migratory Endoparasitic Phytonematode.</title>
        <authorList>
            <person name="Zhang H."/>
            <person name="Lin R."/>
            <person name="Xie B."/>
        </authorList>
    </citation>
    <scope>NUCLEOTIDE SEQUENCE</scope>
    <source>
        <strain evidence="7">BazhouSP</strain>
    </source>
</reference>
<evidence type="ECO:0000256" key="2">
    <source>
        <dbReference type="ARBA" id="ARBA00022679"/>
    </source>
</evidence>
<keyword evidence="8" id="KW-1185">Reference proteome</keyword>
<name>A0AAD4MUW6_9BILA</name>
<comment type="caution">
    <text evidence="7">The sequence shown here is derived from an EMBL/GenBank/DDBJ whole genome shotgun (WGS) entry which is preliminary data.</text>
</comment>
<dbReference type="Pfam" id="PF00069">
    <property type="entry name" value="Pkinase"/>
    <property type="match status" value="1"/>
</dbReference>
<dbReference type="SUPFAM" id="SSF56112">
    <property type="entry name" value="Protein kinase-like (PK-like)"/>
    <property type="match status" value="1"/>
</dbReference>
<feature type="domain" description="Protein kinase" evidence="6">
    <location>
        <begin position="1"/>
        <end position="297"/>
    </location>
</feature>
<keyword evidence="4 7" id="KW-0418">Kinase</keyword>
<evidence type="ECO:0000256" key="3">
    <source>
        <dbReference type="ARBA" id="ARBA00022741"/>
    </source>
</evidence>
<accession>A0AAD4MUW6</accession>
<dbReference type="Proteomes" id="UP001201812">
    <property type="component" value="Unassembled WGS sequence"/>
</dbReference>
<dbReference type="InterPro" id="IPR011009">
    <property type="entry name" value="Kinase-like_dom_sf"/>
</dbReference>
<keyword evidence="1" id="KW-0723">Serine/threonine-protein kinase</keyword>
<dbReference type="PROSITE" id="PS00108">
    <property type="entry name" value="PROTEIN_KINASE_ST"/>
    <property type="match status" value="1"/>
</dbReference>
<dbReference type="PANTHER" id="PTHR24351">
    <property type="entry name" value="RIBOSOMAL PROTEIN S6 KINASE"/>
    <property type="match status" value="1"/>
</dbReference>
<keyword evidence="2" id="KW-0808">Transferase</keyword>
<dbReference type="Gene3D" id="1.10.510.10">
    <property type="entry name" value="Transferase(Phosphotransferase) domain 1"/>
    <property type="match status" value="1"/>
</dbReference>
<dbReference type="AlphaFoldDB" id="A0AAD4MUW6"/>
<evidence type="ECO:0000256" key="5">
    <source>
        <dbReference type="ARBA" id="ARBA00022840"/>
    </source>
</evidence>
<dbReference type="EMBL" id="JAKKPZ010000067">
    <property type="protein sequence ID" value="KAI1704473.1"/>
    <property type="molecule type" value="Genomic_DNA"/>
</dbReference>
<gene>
    <name evidence="7" type="ORF">DdX_14235</name>
</gene>
<evidence type="ECO:0000259" key="6">
    <source>
        <dbReference type="PROSITE" id="PS50011"/>
    </source>
</evidence>
<keyword evidence="3" id="KW-0547">Nucleotide-binding</keyword>
<sequence>MDKQVNEAKRTKPTNNTDPKVAELAKKSELYALKKVTIKRNDAAKLELVRNIAIALREVYIWRKIGAHKRIVPLHEVYADGDDLLLVLSLAGGGELFDVMNFLSSQNPPKKLTMDQALFYLSEIVEALKHIHGLGIIYHDLKPENILLGLDGHGYLSDMGVADKANTKGISYVSGGTSEFMAPEIFNDAKHAHTKKADIFSLGALTIYMLTNRSIFRATKKDSEGNEVDKYEDKAKQADAIGHNIKTQVINKEVLKTMVKTHGLPDDEDLHEFLEKCLQHDVNERPTIEGVENLAWLSNYRARVTQGVKPPFRVSSLVKINSTVVTRIASKGKTGIKYTLNPA</sequence>